<dbReference type="InterPro" id="IPR001597">
    <property type="entry name" value="ArAA_b-elim_lyase/Thr_aldolase"/>
</dbReference>
<dbReference type="EC" id="4.1.2.5" evidence="7"/>
<dbReference type="FunFam" id="3.40.640.10:FF:000030">
    <property type="entry name" value="Low-specificity L-threonine aldolase"/>
    <property type="match status" value="1"/>
</dbReference>
<dbReference type="PIRSF" id="PIRSF017617">
    <property type="entry name" value="Thr_aldolase"/>
    <property type="match status" value="1"/>
</dbReference>
<dbReference type="InterPro" id="IPR015424">
    <property type="entry name" value="PyrdxlP-dep_Trfase"/>
</dbReference>
<evidence type="ECO:0000259" key="6">
    <source>
        <dbReference type="Pfam" id="PF01212"/>
    </source>
</evidence>
<dbReference type="GO" id="GO:0008732">
    <property type="term" value="F:L-allo-threonine aldolase activity"/>
    <property type="evidence" value="ECO:0007669"/>
    <property type="project" value="TreeGrafter"/>
</dbReference>
<evidence type="ECO:0000256" key="1">
    <source>
        <dbReference type="ARBA" id="ARBA00001933"/>
    </source>
</evidence>
<evidence type="ECO:0000313" key="7">
    <source>
        <dbReference type="EMBL" id="SLM28192.1"/>
    </source>
</evidence>
<dbReference type="InterPro" id="IPR015421">
    <property type="entry name" value="PyrdxlP-dep_Trfase_major"/>
</dbReference>
<dbReference type="Proteomes" id="UP000191931">
    <property type="component" value="Unassembled WGS sequence"/>
</dbReference>
<dbReference type="PANTHER" id="PTHR48097">
    <property type="entry name" value="L-THREONINE ALDOLASE-RELATED"/>
    <property type="match status" value="1"/>
</dbReference>
<dbReference type="GO" id="GO:0006567">
    <property type="term" value="P:L-threonine catabolic process"/>
    <property type="evidence" value="ECO:0007669"/>
    <property type="project" value="TreeGrafter"/>
</dbReference>
<dbReference type="SUPFAM" id="SSF53383">
    <property type="entry name" value="PLP-dependent transferases"/>
    <property type="match status" value="1"/>
</dbReference>
<evidence type="ECO:0000256" key="4">
    <source>
        <dbReference type="ARBA" id="ARBA00023239"/>
    </source>
</evidence>
<proteinExistence type="inferred from homology"/>
<dbReference type="InterPro" id="IPR015422">
    <property type="entry name" value="PyrdxlP-dep_Trfase_small"/>
</dbReference>
<name>A0A1W1H6U2_9BACT</name>
<dbReference type="AlphaFoldDB" id="A0A1W1H6U2"/>
<gene>
    <name evidence="7" type="primary">ltaE</name>
    <name evidence="7" type="ORF">MTBBW1_1270042</name>
</gene>
<keyword evidence="3" id="KW-0663">Pyridoxal phosphate</keyword>
<evidence type="ECO:0000313" key="8">
    <source>
        <dbReference type="Proteomes" id="UP000191931"/>
    </source>
</evidence>
<dbReference type="Gene3D" id="3.40.640.10">
    <property type="entry name" value="Type I PLP-dependent aspartate aminotransferase-like (Major domain)"/>
    <property type="match status" value="1"/>
</dbReference>
<organism evidence="7 8">
    <name type="scientific">Desulfamplus magnetovallimortis</name>
    <dbReference type="NCBI Taxonomy" id="1246637"/>
    <lineage>
        <taxon>Bacteria</taxon>
        <taxon>Pseudomonadati</taxon>
        <taxon>Thermodesulfobacteriota</taxon>
        <taxon>Desulfobacteria</taxon>
        <taxon>Desulfobacterales</taxon>
        <taxon>Desulfobacteraceae</taxon>
        <taxon>Desulfamplus</taxon>
    </lineage>
</organism>
<keyword evidence="8" id="KW-1185">Reference proteome</keyword>
<dbReference type="EMBL" id="FWEV01000032">
    <property type="protein sequence ID" value="SLM28192.1"/>
    <property type="molecule type" value="Genomic_DNA"/>
</dbReference>
<accession>A0A1W1H6U2</accession>
<dbReference type="CDD" id="cd06502">
    <property type="entry name" value="TA_like"/>
    <property type="match status" value="1"/>
</dbReference>
<dbReference type="NCBIfam" id="NF041359">
    <property type="entry name" value="GntG_guanitoxin"/>
    <property type="match status" value="1"/>
</dbReference>
<dbReference type="Pfam" id="PF01212">
    <property type="entry name" value="Beta_elim_lyase"/>
    <property type="match status" value="1"/>
</dbReference>
<evidence type="ECO:0000256" key="2">
    <source>
        <dbReference type="ARBA" id="ARBA00006966"/>
    </source>
</evidence>
<dbReference type="InterPro" id="IPR023603">
    <property type="entry name" value="Low_specificity_L-TA-like"/>
</dbReference>
<dbReference type="STRING" id="1246637.MTBBW1_1270042"/>
<dbReference type="RefSeq" id="WP_222424069.1">
    <property type="nucleotide sequence ID" value="NZ_LT828547.1"/>
</dbReference>
<sequence>MIDLRSDTVTKPDASMRACMAEAQVGDDVYGEDPTVNRLQAIAAEMIGTEDALFCSSGTQSNLLALLTHCGRGDEYIVGQTAHTYKYEAGGAAVLGSIQPQPLEFETDGTLDLGRVEAHIKPIDDHFAKTTLLCLENTQGGKVLPMNYMENAAQFVEQHQLKFHLDGARVFNAAVKLGIDAKDIAAPFDTISVCLSKGLGAPVGSILCGSRDMIKLARRWRKMLGGGMRQAGILAAAGIYALQNNIERLSVDHENASILADGLSSIDEIEISPDSASTNMVFVRTGKRGSGLSTFMMEHGILINGYDNLRLVTHLDVSRKDIERVIESFHAFFKA</sequence>
<reference evidence="7 8" key="1">
    <citation type="submission" date="2017-03" db="EMBL/GenBank/DDBJ databases">
        <authorList>
            <person name="Afonso C.L."/>
            <person name="Miller P.J."/>
            <person name="Scott M.A."/>
            <person name="Spackman E."/>
            <person name="Goraichik I."/>
            <person name="Dimitrov K.M."/>
            <person name="Suarez D.L."/>
            <person name="Swayne D.E."/>
        </authorList>
    </citation>
    <scope>NUCLEOTIDE SEQUENCE [LARGE SCALE GENOMIC DNA]</scope>
    <source>
        <strain evidence="7">PRJEB14757</strain>
    </source>
</reference>
<comment type="similarity">
    <text evidence="2">Belongs to the threonine aldolase family.</text>
</comment>
<dbReference type="GO" id="GO:0006545">
    <property type="term" value="P:glycine biosynthetic process"/>
    <property type="evidence" value="ECO:0007669"/>
    <property type="project" value="TreeGrafter"/>
</dbReference>
<dbReference type="PANTHER" id="PTHR48097:SF9">
    <property type="entry name" value="L-THREONINE ALDOLASE"/>
    <property type="match status" value="1"/>
</dbReference>
<evidence type="ECO:0000256" key="5">
    <source>
        <dbReference type="PIRSR" id="PIRSR017617-1"/>
    </source>
</evidence>
<evidence type="ECO:0000256" key="3">
    <source>
        <dbReference type="ARBA" id="ARBA00022898"/>
    </source>
</evidence>
<protein>
    <submittedName>
        <fullName evidence="7">L-allo-threonine aldolase, PLP-dependent</fullName>
        <ecNumber evidence="7">4.1.2.5</ecNumber>
    </submittedName>
</protein>
<feature type="modified residue" description="N6-(pyridoxal phosphate)lysine" evidence="5">
    <location>
        <position position="197"/>
    </location>
</feature>
<dbReference type="GO" id="GO:0005829">
    <property type="term" value="C:cytosol"/>
    <property type="evidence" value="ECO:0007669"/>
    <property type="project" value="TreeGrafter"/>
</dbReference>
<feature type="domain" description="Aromatic amino acid beta-eliminating lyase/threonine aldolase" evidence="6">
    <location>
        <begin position="3"/>
        <end position="284"/>
    </location>
</feature>
<comment type="cofactor">
    <cofactor evidence="1">
        <name>pyridoxal 5'-phosphate</name>
        <dbReference type="ChEBI" id="CHEBI:597326"/>
    </cofactor>
</comment>
<dbReference type="NCBIfam" id="NF007825">
    <property type="entry name" value="PRK10534.1"/>
    <property type="match status" value="1"/>
</dbReference>
<keyword evidence="4 7" id="KW-0456">Lyase</keyword>
<dbReference type="Gene3D" id="3.90.1150.10">
    <property type="entry name" value="Aspartate Aminotransferase, domain 1"/>
    <property type="match status" value="1"/>
</dbReference>